<gene>
    <name evidence="1" type="ORF">BJ322DRAFT_1108246</name>
</gene>
<dbReference type="OrthoDB" id="3543113at2759"/>
<dbReference type="AlphaFoldDB" id="A0A9P6HGR1"/>
<evidence type="ECO:0000313" key="1">
    <source>
        <dbReference type="EMBL" id="KAF9786390.1"/>
    </source>
</evidence>
<organism evidence="1 2">
    <name type="scientific">Thelephora terrestris</name>
    <dbReference type="NCBI Taxonomy" id="56493"/>
    <lineage>
        <taxon>Eukaryota</taxon>
        <taxon>Fungi</taxon>
        <taxon>Dikarya</taxon>
        <taxon>Basidiomycota</taxon>
        <taxon>Agaricomycotina</taxon>
        <taxon>Agaricomycetes</taxon>
        <taxon>Thelephorales</taxon>
        <taxon>Thelephoraceae</taxon>
        <taxon>Thelephora</taxon>
    </lineage>
</organism>
<reference evidence="1" key="1">
    <citation type="journal article" date="2020" name="Nat. Commun.">
        <title>Large-scale genome sequencing of mycorrhizal fungi provides insights into the early evolution of symbiotic traits.</title>
        <authorList>
            <person name="Miyauchi S."/>
            <person name="Kiss E."/>
            <person name="Kuo A."/>
            <person name="Drula E."/>
            <person name="Kohler A."/>
            <person name="Sanchez-Garcia M."/>
            <person name="Morin E."/>
            <person name="Andreopoulos B."/>
            <person name="Barry K.W."/>
            <person name="Bonito G."/>
            <person name="Buee M."/>
            <person name="Carver A."/>
            <person name="Chen C."/>
            <person name="Cichocki N."/>
            <person name="Clum A."/>
            <person name="Culley D."/>
            <person name="Crous P.W."/>
            <person name="Fauchery L."/>
            <person name="Girlanda M."/>
            <person name="Hayes R.D."/>
            <person name="Keri Z."/>
            <person name="LaButti K."/>
            <person name="Lipzen A."/>
            <person name="Lombard V."/>
            <person name="Magnuson J."/>
            <person name="Maillard F."/>
            <person name="Murat C."/>
            <person name="Nolan M."/>
            <person name="Ohm R.A."/>
            <person name="Pangilinan J."/>
            <person name="Pereira M.F."/>
            <person name="Perotto S."/>
            <person name="Peter M."/>
            <person name="Pfister S."/>
            <person name="Riley R."/>
            <person name="Sitrit Y."/>
            <person name="Stielow J.B."/>
            <person name="Szollosi G."/>
            <person name="Zifcakova L."/>
            <person name="Stursova M."/>
            <person name="Spatafora J.W."/>
            <person name="Tedersoo L."/>
            <person name="Vaario L.M."/>
            <person name="Yamada A."/>
            <person name="Yan M."/>
            <person name="Wang P."/>
            <person name="Xu J."/>
            <person name="Bruns T."/>
            <person name="Baldrian P."/>
            <person name="Vilgalys R."/>
            <person name="Dunand C."/>
            <person name="Henrissat B."/>
            <person name="Grigoriev I.V."/>
            <person name="Hibbett D."/>
            <person name="Nagy L.G."/>
            <person name="Martin F.M."/>
        </authorList>
    </citation>
    <scope>NUCLEOTIDE SEQUENCE</scope>
    <source>
        <strain evidence="1">UH-Tt-Lm1</strain>
    </source>
</reference>
<dbReference type="EMBL" id="WIUZ02000006">
    <property type="protein sequence ID" value="KAF9786390.1"/>
    <property type="molecule type" value="Genomic_DNA"/>
</dbReference>
<reference evidence="1" key="2">
    <citation type="submission" date="2020-11" db="EMBL/GenBank/DDBJ databases">
        <authorList>
            <consortium name="DOE Joint Genome Institute"/>
            <person name="Kuo A."/>
            <person name="Miyauchi S."/>
            <person name="Kiss E."/>
            <person name="Drula E."/>
            <person name="Kohler A."/>
            <person name="Sanchez-Garcia M."/>
            <person name="Andreopoulos B."/>
            <person name="Barry K.W."/>
            <person name="Bonito G."/>
            <person name="Buee M."/>
            <person name="Carver A."/>
            <person name="Chen C."/>
            <person name="Cichocki N."/>
            <person name="Clum A."/>
            <person name="Culley D."/>
            <person name="Crous P.W."/>
            <person name="Fauchery L."/>
            <person name="Girlanda M."/>
            <person name="Hayes R."/>
            <person name="Keri Z."/>
            <person name="Labutti K."/>
            <person name="Lipzen A."/>
            <person name="Lombard V."/>
            <person name="Magnuson J."/>
            <person name="Maillard F."/>
            <person name="Morin E."/>
            <person name="Murat C."/>
            <person name="Nolan M."/>
            <person name="Ohm R."/>
            <person name="Pangilinan J."/>
            <person name="Pereira M."/>
            <person name="Perotto S."/>
            <person name="Peter M."/>
            <person name="Riley R."/>
            <person name="Sitrit Y."/>
            <person name="Stielow B."/>
            <person name="Szollosi G."/>
            <person name="Zifcakova L."/>
            <person name="Stursova M."/>
            <person name="Spatafora J.W."/>
            <person name="Tedersoo L."/>
            <person name="Vaario L.-M."/>
            <person name="Yamada A."/>
            <person name="Yan M."/>
            <person name="Wang P."/>
            <person name="Xu J."/>
            <person name="Bruns T."/>
            <person name="Baldrian P."/>
            <person name="Vilgalys R."/>
            <person name="Henrissat B."/>
            <person name="Grigoriev I.V."/>
            <person name="Hibbett D."/>
            <person name="Nagy L.G."/>
            <person name="Martin F.M."/>
        </authorList>
    </citation>
    <scope>NUCLEOTIDE SEQUENCE</scope>
    <source>
        <strain evidence="1">UH-Tt-Lm1</strain>
    </source>
</reference>
<evidence type="ECO:0000313" key="2">
    <source>
        <dbReference type="Proteomes" id="UP000736335"/>
    </source>
</evidence>
<proteinExistence type="predicted"/>
<dbReference type="InterPro" id="IPR032675">
    <property type="entry name" value="LRR_dom_sf"/>
</dbReference>
<name>A0A9P6HGR1_9AGAM</name>
<accession>A0A9P6HGR1</accession>
<comment type="caution">
    <text evidence="1">The sequence shown here is derived from an EMBL/GenBank/DDBJ whole genome shotgun (WGS) entry which is preliminary data.</text>
</comment>
<protein>
    <recommendedName>
        <fullName evidence="3">F-box domain-containing protein</fullName>
    </recommendedName>
</protein>
<dbReference type="Gene3D" id="3.80.10.10">
    <property type="entry name" value="Ribonuclease Inhibitor"/>
    <property type="match status" value="1"/>
</dbReference>
<sequence length="509" mass="56881">MHDCLNVDEIVRLLVSGLVACGWKETAVALACCCKKFEDPVLGVLWKEQKRLDVLLATLPEGVWDERHHDFVFKTMPTGAEWARFTKYCRRMRELELEQPKELIPSNVLSVLQLRTLNEPLLPNLKSLELNKSTADIVPFIPLFLSHMTTNIEIGFADGSSAVMVASMMINLPKLCPHVQSISLSPLPRDPAITNATSEILLNCNLDALRFFHVDSSLTEEARKVVFQLPNLSGLWTVFTEPIPPPEVSLPNLTSLDIEYHHDHAWLEGFHGTTFSKLTEVTFHAEPHEVGAFLEAFEHFALATSASAVLSHFRFHTSLAWSPSYYSLLGFKQLIELVVEFSCDDGCSSWLDDEILITLAQAMPQLEILQLGKAPCQVPSNVTVHGLIALAHHCLKLTKLCVHFQTDSIILALSNQTVPSAQETHLPREDCALTSLQVGAIPMPQHHTFSVFLVLLRIFPRLLNIEYVDEGWKWVDATIKLTGQIDTFVHRSISTLSSTLEVEAAEGTL</sequence>
<dbReference type="Proteomes" id="UP000736335">
    <property type="component" value="Unassembled WGS sequence"/>
</dbReference>
<evidence type="ECO:0008006" key="3">
    <source>
        <dbReference type="Google" id="ProtNLM"/>
    </source>
</evidence>
<keyword evidence="2" id="KW-1185">Reference proteome</keyword>